<proteinExistence type="predicted"/>
<dbReference type="RefSeq" id="WP_212582367.1">
    <property type="nucleotide sequence ID" value="NZ_JAKNAX010000131.1"/>
</dbReference>
<accession>A0A9X4FC58</accession>
<gene>
    <name evidence="1" type="ORF">L9X51_18810</name>
</gene>
<sequence length="175" mass="19517">MRKTISVTDKEEVAALKRLVMDSIDKSVEQIRTERDAYGLFSKMKFGGVGFDPLDSDRELNVIEQINQSFTYLASFNAMEVLFKYHSELAPYTLNLGTAPGSDIESNCGTLAAEVFASVTPSNNQKLKKDIDKVAATDAQLKYAFFMCPNFEYGRQAKFERDGVMVWALEGANAL</sequence>
<evidence type="ECO:0000313" key="2">
    <source>
        <dbReference type="Proteomes" id="UP001140978"/>
    </source>
</evidence>
<organism evidence="1 2">
    <name type="scientific">Vibrio aestuarianus</name>
    <dbReference type="NCBI Taxonomy" id="28171"/>
    <lineage>
        <taxon>Bacteria</taxon>
        <taxon>Pseudomonadati</taxon>
        <taxon>Pseudomonadota</taxon>
        <taxon>Gammaproteobacteria</taxon>
        <taxon>Vibrionales</taxon>
        <taxon>Vibrionaceae</taxon>
        <taxon>Vibrio</taxon>
    </lineage>
</organism>
<reference evidence="1" key="1">
    <citation type="submission" date="2022-02" db="EMBL/GenBank/DDBJ databases">
        <title>Emergence and expansion in Europe of a Vibrio aestuarianus clonal complex pathogenic for oysters.</title>
        <authorList>
            <person name="Mesnil A."/>
            <person name="Travers M.-A."/>
        </authorList>
    </citation>
    <scope>NUCLEOTIDE SEQUENCE</scope>
    <source>
        <strain evidence="1">19_064_15T1</strain>
    </source>
</reference>
<comment type="caution">
    <text evidence="1">The sequence shown here is derived from an EMBL/GenBank/DDBJ whole genome shotgun (WGS) entry which is preliminary data.</text>
</comment>
<name>A0A9X4FC58_9VIBR</name>
<protein>
    <submittedName>
        <fullName evidence="1">Uncharacterized protein</fullName>
    </submittedName>
</protein>
<evidence type="ECO:0000313" key="1">
    <source>
        <dbReference type="EMBL" id="MDE1348413.1"/>
    </source>
</evidence>
<dbReference type="Proteomes" id="UP001140978">
    <property type="component" value="Unassembled WGS sequence"/>
</dbReference>
<dbReference type="EMBL" id="JAKNAX010000131">
    <property type="protein sequence ID" value="MDE1348413.1"/>
    <property type="molecule type" value="Genomic_DNA"/>
</dbReference>
<dbReference type="AlphaFoldDB" id="A0A9X4FC58"/>